<evidence type="ECO:0008006" key="3">
    <source>
        <dbReference type="Google" id="ProtNLM"/>
    </source>
</evidence>
<sequence length="849" mass="92542">MRIALFDGIVETHVASSLERALVEAGHTVLNTGKVGHGYKFATGPGQLHVLNSTLDRVVDFRPDVIFVFRPASLPMPLLERAKRTGARMVAWLSDDPVLWDLSYGPVVESYDVVLHCGTARVLDFYESMFGRPTGINFPFWTDQKAFPYVFGSQPRESDAMFLGNVHDEVRRTRYFDLGSLSSSIRIHGNVGRDYYNIGGGFLDSDEEVVEAGARTGLAVNIPQYFRDHQGLETWFDGLDKLGFFQYPSRVIQYAAMGIPIVSVVPDADDLASFPEIICVDSVAQLDATIDSVLTSSSLDDLSRSTHERFLRNYSAAARVMALESVLSDDSWMNLDATERSLWFTQFDAVEAGRERAEPIRSAEVVVPRERIEISEPSHVRSIAVLGVGFRRVTSTSSVAMRSLQTLGHNVEALDLAKYKSVLVPDPNREFKFVINAAKFIQSVKVLPELLIISGLDCGITQAGRDQLLAAGVRVAVIGAEYANSGEKVKRLASRVDYLGVLNETVAAGLVGDGFDTVEHLPHLADRSFRMATDRVRERQQRAVVVGKRRLHLTKQAAAFRDLADWPSLELFIEESPAEFSDLEAMATALKSTVVIAPFDASIPGPLPSEALPFALAAGALVVVPRGVGTMNICPAGIASVSVRERGELAMKLSRLASSNGSTARILTAARALTMGPLNAERRFEGLLSRIFATEPAAFEDRPTITDSDIIQQEVSWTLGHAQRSVAVTHERINGKGTDLLATVAHAVSEESAGLYKLIVSVGGSIAYSEVLRQTPTTRSLRVHVPKNQMTPEVSFAILPTSKSLKVRPGAFPSAEISDLEWVGTLENVNSLVSVSTSPWGTGSGTFTH</sequence>
<dbReference type="Proteomes" id="UP001549307">
    <property type="component" value="Unassembled WGS sequence"/>
</dbReference>
<dbReference type="GeneID" id="92753271"/>
<gene>
    <name evidence="1" type="ORF">ABIE37_002334</name>
</gene>
<protein>
    <recommendedName>
        <fullName evidence="3">Glycosyltransferase</fullName>
    </recommendedName>
</protein>
<name>A0ABV2P703_9MICC</name>
<evidence type="ECO:0000313" key="2">
    <source>
        <dbReference type="Proteomes" id="UP001549307"/>
    </source>
</evidence>
<evidence type="ECO:0000313" key="1">
    <source>
        <dbReference type="EMBL" id="MET4540547.1"/>
    </source>
</evidence>
<dbReference type="EMBL" id="JBEPSN010000005">
    <property type="protein sequence ID" value="MET4540547.1"/>
    <property type="molecule type" value="Genomic_DNA"/>
</dbReference>
<reference evidence="1 2" key="1">
    <citation type="submission" date="2024-06" db="EMBL/GenBank/DDBJ databases">
        <title>Sorghum-associated microbial communities from plants grown in Nebraska, USA.</title>
        <authorList>
            <person name="Schachtman D."/>
        </authorList>
    </citation>
    <scope>NUCLEOTIDE SEQUENCE [LARGE SCALE GENOMIC DNA]</scope>
    <source>
        <strain evidence="1 2">3552</strain>
    </source>
</reference>
<comment type="caution">
    <text evidence="1">The sequence shown here is derived from an EMBL/GenBank/DDBJ whole genome shotgun (WGS) entry which is preliminary data.</text>
</comment>
<keyword evidence="2" id="KW-1185">Reference proteome</keyword>
<organism evidence="1 2">
    <name type="scientific">Arthrobacter bambusae</name>
    <dbReference type="NCBI Taxonomy" id="1338426"/>
    <lineage>
        <taxon>Bacteria</taxon>
        <taxon>Bacillati</taxon>
        <taxon>Actinomycetota</taxon>
        <taxon>Actinomycetes</taxon>
        <taxon>Micrococcales</taxon>
        <taxon>Micrococcaceae</taxon>
        <taxon>Arthrobacter</taxon>
    </lineage>
</organism>
<dbReference type="RefSeq" id="WP_354229664.1">
    <property type="nucleotide sequence ID" value="NZ_JBEPSN010000005.1"/>
</dbReference>
<accession>A0ABV2P703</accession>
<proteinExistence type="predicted"/>